<dbReference type="VEuPathDB" id="TrichDB:TVAGG3_0644510"/>
<proteinExistence type="predicted"/>
<evidence type="ECO:0000259" key="2">
    <source>
        <dbReference type="Pfam" id="PF00561"/>
    </source>
</evidence>
<reference evidence="3" key="2">
    <citation type="journal article" date="2007" name="Science">
        <title>Draft genome sequence of the sexually transmitted pathogen Trichomonas vaginalis.</title>
        <authorList>
            <person name="Carlton J.M."/>
            <person name="Hirt R.P."/>
            <person name="Silva J.C."/>
            <person name="Delcher A.L."/>
            <person name="Schatz M."/>
            <person name="Zhao Q."/>
            <person name="Wortman J.R."/>
            <person name="Bidwell S.L."/>
            <person name="Alsmark U.C.M."/>
            <person name="Besteiro S."/>
            <person name="Sicheritz-Ponten T."/>
            <person name="Noel C.J."/>
            <person name="Dacks J.B."/>
            <person name="Foster P.G."/>
            <person name="Simillion C."/>
            <person name="Van de Peer Y."/>
            <person name="Miranda-Saavedra D."/>
            <person name="Barton G.J."/>
            <person name="Westrop G.D."/>
            <person name="Mueller S."/>
            <person name="Dessi D."/>
            <person name="Fiori P.L."/>
            <person name="Ren Q."/>
            <person name="Paulsen I."/>
            <person name="Zhang H."/>
            <person name="Bastida-Corcuera F.D."/>
            <person name="Simoes-Barbosa A."/>
            <person name="Brown M.T."/>
            <person name="Hayes R.D."/>
            <person name="Mukherjee M."/>
            <person name="Okumura C.Y."/>
            <person name="Schneider R."/>
            <person name="Smith A.J."/>
            <person name="Vanacova S."/>
            <person name="Villalvazo M."/>
            <person name="Haas B.J."/>
            <person name="Pertea M."/>
            <person name="Feldblyum T.V."/>
            <person name="Utterback T.R."/>
            <person name="Shu C.L."/>
            <person name="Osoegawa K."/>
            <person name="de Jong P.J."/>
            <person name="Hrdy I."/>
            <person name="Horvathova L."/>
            <person name="Zubacova Z."/>
            <person name="Dolezal P."/>
            <person name="Malik S.B."/>
            <person name="Logsdon J.M. Jr."/>
            <person name="Henze K."/>
            <person name="Gupta A."/>
            <person name="Wang C.C."/>
            <person name="Dunne R.L."/>
            <person name="Upcroft J.A."/>
            <person name="Upcroft P."/>
            <person name="White O."/>
            <person name="Salzberg S.L."/>
            <person name="Tang P."/>
            <person name="Chiu C.-H."/>
            <person name="Lee Y.-S."/>
            <person name="Embley T.M."/>
            <person name="Coombs G.H."/>
            <person name="Mottram J.C."/>
            <person name="Tachezy J."/>
            <person name="Fraser-Liggett C.M."/>
            <person name="Johnson P.J."/>
        </authorList>
    </citation>
    <scope>NUCLEOTIDE SEQUENCE [LARGE SCALE GENOMIC DNA]</scope>
    <source>
        <strain evidence="3">G3</strain>
    </source>
</reference>
<evidence type="ECO:0000313" key="4">
    <source>
        <dbReference type="Proteomes" id="UP000001542"/>
    </source>
</evidence>
<dbReference type="RefSeq" id="XP_001326881.1">
    <property type="nucleotide sequence ID" value="XM_001326846.1"/>
</dbReference>
<dbReference type="AlphaFoldDB" id="A2DY49"/>
<feature type="compositionally biased region" description="Basic residues" evidence="1">
    <location>
        <begin position="447"/>
        <end position="457"/>
    </location>
</feature>
<feature type="compositionally biased region" description="Basic residues" evidence="1">
    <location>
        <begin position="415"/>
        <end position="424"/>
    </location>
</feature>
<feature type="domain" description="AB hydrolase-1" evidence="2">
    <location>
        <begin position="93"/>
        <end position="199"/>
    </location>
</feature>
<accession>A2DY49</accession>
<dbReference type="PANTHER" id="PTHR43358">
    <property type="entry name" value="ALPHA/BETA-HYDROLASE"/>
    <property type="match status" value="1"/>
</dbReference>
<feature type="compositionally biased region" description="Basic and acidic residues" evidence="1">
    <location>
        <begin position="378"/>
        <end position="414"/>
    </location>
</feature>
<dbReference type="SUPFAM" id="SSF53474">
    <property type="entry name" value="alpha/beta-Hydrolases"/>
    <property type="match status" value="1"/>
</dbReference>
<protein>
    <recommendedName>
        <fullName evidence="2">AB hydrolase-1 domain-containing protein</fullName>
    </recommendedName>
</protein>
<feature type="compositionally biased region" description="Basic residues" evidence="1">
    <location>
        <begin position="365"/>
        <end position="377"/>
    </location>
</feature>
<keyword evidence="4" id="KW-1185">Reference proteome</keyword>
<sequence length="466" mass="52451">MKGLNEMLSSAANAISKAASATAQKIDEFFSPPRTRYNEAELPKVLVTTEEDNIVGNYIRTPFKIMNARKQMIHGSIYKLDKDIEVEITKCLIYLHGVSSSQLEGQFLVPNLCSYHIAVCCFDFIGCGNSDGKMISLGYYEHIDTEFVIKMLEQDFGYKEFALWGRSMGAATALLTKSDAIKSMVIDSAFSSADELFGDLAAQKHIPKSVLVGSVKLFAQASFGNDFSIDKINCLEAVKQNPAPAAYGHATSDNFIPFSHGKTLFDNHNNKDKDFMELTGGHNGYRSADWIRYGVAFVLNHFGEHVNSYCLEVSECRKLQAGNEQFDSFSSLLANKKVSPAEETPEKEKSKDEQKEEKPKSERKTRTKKVVKKKSGSTKKEEKMEDNQNEEKINHKTEEPLKQEGESKPAEDKPKKKKVVRKKKAENSEEKPKETETETNKEAVEKPKKHHSSRKKTTKSEQEKKD</sequence>
<feature type="region of interest" description="Disordered" evidence="1">
    <location>
        <begin position="337"/>
        <end position="466"/>
    </location>
</feature>
<dbReference type="VEuPathDB" id="TrichDB:TVAG_460750"/>
<dbReference type="InParanoid" id="A2DY49"/>
<dbReference type="InterPro" id="IPR052920">
    <property type="entry name" value="DNA-binding_regulatory"/>
</dbReference>
<gene>
    <name evidence="3" type="ORF">TVAG_460750</name>
</gene>
<evidence type="ECO:0000256" key="1">
    <source>
        <dbReference type="SAM" id="MobiDB-lite"/>
    </source>
</evidence>
<dbReference type="Gene3D" id="3.40.50.1820">
    <property type="entry name" value="alpha/beta hydrolase"/>
    <property type="match status" value="1"/>
</dbReference>
<evidence type="ECO:0000313" key="3">
    <source>
        <dbReference type="EMBL" id="EAY14658.1"/>
    </source>
</evidence>
<dbReference type="ESTHER" id="triva-a2dy49">
    <property type="family name" value="AlphaBeta_hydrolase"/>
</dbReference>
<dbReference type="eggNOG" id="KOG1552">
    <property type="taxonomic scope" value="Eukaryota"/>
</dbReference>
<dbReference type="InterPro" id="IPR000073">
    <property type="entry name" value="AB_hydrolase_1"/>
</dbReference>
<dbReference type="KEGG" id="tva:4772651"/>
<dbReference type="InterPro" id="IPR029058">
    <property type="entry name" value="AB_hydrolase_fold"/>
</dbReference>
<dbReference type="OrthoDB" id="10249433at2759"/>
<feature type="compositionally biased region" description="Basic and acidic residues" evidence="1">
    <location>
        <begin position="344"/>
        <end position="364"/>
    </location>
</feature>
<name>A2DY49_TRIV3</name>
<dbReference type="Proteomes" id="UP000001542">
    <property type="component" value="Unassembled WGS sequence"/>
</dbReference>
<dbReference type="SMR" id="A2DY49"/>
<dbReference type="EMBL" id="DS113267">
    <property type="protein sequence ID" value="EAY14658.1"/>
    <property type="molecule type" value="Genomic_DNA"/>
</dbReference>
<dbReference type="Pfam" id="PF00561">
    <property type="entry name" value="Abhydrolase_1"/>
    <property type="match status" value="1"/>
</dbReference>
<dbReference type="STRING" id="5722.A2DY49"/>
<dbReference type="PANTHER" id="PTHR43358:SF4">
    <property type="entry name" value="ALPHA_BETA HYDROLASE FOLD-1 DOMAIN-CONTAINING PROTEIN"/>
    <property type="match status" value="1"/>
</dbReference>
<feature type="compositionally biased region" description="Basic and acidic residues" evidence="1">
    <location>
        <begin position="425"/>
        <end position="446"/>
    </location>
</feature>
<dbReference type="FunCoup" id="A2DY49">
    <property type="interactions" value="191"/>
</dbReference>
<organism evidence="3 4">
    <name type="scientific">Trichomonas vaginalis (strain ATCC PRA-98 / G3)</name>
    <dbReference type="NCBI Taxonomy" id="412133"/>
    <lineage>
        <taxon>Eukaryota</taxon>
        <taxon>Metamonada</taxon>
        <taxon>Parabasalia</taxon>
        <taxon>Trichomonadida</taxon>
        <taxon>Trichomonadidae</taxon>
        <taxon>Trichomonas</taxon>
    </lineage>
</organism>
<reference evidence="3" key="1">
    <citation type="submission" date="2006-10" db="EMBL/GenBank/DDBJ databases">
        <authorList>
            <person name="Amadeo P."/>
            <person name="Zhao Q."/>
            <person name="Wortman J."/>
            <person name="Fraser-Liggett C."/>
            <person name="Carlton J."/>
        </authorList>
    </citation>
    <scope>NUCLEOTIDE SEQUENCE</scope>
    <source>
        <strain evidence="3">G3</strain>
    </source>
</reference>